<organism evidence="1 2">
    <name type="scientific">Trichonephila clavata</name>
    <name type="common">Joro spider</name>
    <name type="synonym">Nephila clavata</name>
    <dbReference type="NCBI Taxonomy" id="2740835"/>
    <lineage>
        <taxon>Eukaryota</taxon>
        <taxon>Metazoa</taxon>
        <taxon>Ecdysozoa</taxon>
        <taxon>Arthropoda</taxon>
        <taxon>Chelicerata</taxon>
        <taxon>Arachnida</taxon>
        <taxon>Araneae</taxon>
        <taxon>Araneomorphae</taxon>
        <taxon>Entelegynae</taxon>
        <taxon>Araneoidea</taxon>
        <taxon>Nephilidae</taxon>
        <taxon>Trichonephila</taxon>
    </lineage>
</organism>
<protein>
    <submittedName>
        <fullName evidence="1">Uncharacterized protein</fullName>
    </submittedName>
</protein>
<sequence length="108" mass="12610">MFLTVHTIRVDEGRLPESLVIRSNKPKTKLRQEVVKVLPRERNEGFERKKISIFPPSEKEFENPQDCGTYTQIQKRTCRRGLRKNKAIREVPMVVSGLSGNRLVLRHL</sequence>
<dbReference type="Proteomes" id="UP000887116">
    <property type="component" value="Unassembled WGS sequence"/>
</dbReference>
<keyword evidence="2" id="KW-1185">Reference proteome</keyword>
<proteinExistence type="predicted"/>
<name>A0A8X6LJC0_TRICU</name>
<evidence type="ECO:0000313" key="2">
    <source>
        <dbReference type="Proteomes" id="UP000887116"/>
    </source>
</evidence>
<gene>
    <name evidence="1" type="ORF">TNCT_714231</name>
</gene>
<dbReference type="EMBL" id="BMAO01016695">
    <property type="protein sequence ID" value="GFR10507.1"/>
    <property type="molecule type" value="Genomic_DNA"/>
</dbReference>
<reference evidence="1" key="1">
    <citation type="submission" date="2020-07" db="EMBL/GenBank/DDBJ databases">
        <title>Multicomponent nature underlies the extraordinary mechanical properties of spider dragline silk.</title>
        <authorList>
            <person name="Kono N."/>
            <person name="Nakamura H."/>
            <person name="Mori M."/>
            <person name="Yoshida Y."/>
            <person name="Ohtoshi R."/>
            <person name="Malay A.D."/>
            <person name="Moran D.A.P."/>
            <person name="Tomita M."/>
            <person name="Numata K."/>
            <person name="Arakawa K."/>
        </authorList>
    </citation>
    <scope>NUCLEOTIDE SEQUENCE</scope>
</reference>
<evidence type="ECO:0000313" key="1">
    <source>
        <dbReference type="EMBL" id="GFR10507.1"/>
    </source>
</evidence>
<comment type="caution">
    <text evidence="1">The sequence shown here is derived from an EMBL/GenBank/DDBJ whole genome shotgun (WGS) entry which is preliminary data.</text>
</comment>
<accession>A0A8X6LJC0</accession>
<dbReference type="AlphaFoldDB" id="A0A8X6LJC0"/>